<dbReference type="AlphaFoldDB" id="A0A1E3I6L3"/>
<dbReference type="InterPro" id="IPR000101">
    <property type="entry name" value="GGT_peptidase"/>
</dbReference>
<dbReference type="GO" id="GO:0006751">
    <property type="term" value="P:glutathione catabolic process"/>
    <property type="evidence" value="ECO:0007669"/>
    <property type="project" value="UniProtKB-UniRule"/>
</dbReference>
<keyword evidence="3" id="KW-0378">Hydrolase</keyword>
<dbReference type="UniPathway" id="UPA00204"/>
<dbReference type="GO" id="GO:0005886">
    <property type="term" value="C:plasma membrane"/>
    <property type="evidence" value="ECO:0007669"/>
    <property type="project" value="TreeGrafter"/>
</dbReference>
<keyword evidence="6" id="KW-1185">Reference proteome</keyword>
<comment type="caution">
    <text evidence="5">The sequence shown here is derived from an EMBL/GenBank/DDBJ whole genome shotgun (WGS) entry which is preliminary data.</text>
</comment>
<evidence type="ECO:0000256" key="3">
    <source>
        <dbReference type="RuleBase" id="RU368068"/>
    </source>
</evidence>
<dbReference type="Gene3D" id="3.60.20.40">
    <property type="match status" value="1"/>
</dbReference>
<evidence type="ECO:0000256" key="4">
    <source>
        <dbReference type="SAM" id="MobiDB-lite"/>
    </source>
</evidence>
<gene>
    <name evidence="5" type="ORF">L202_00196</name>
</gene>
<dbReference type="PANTHER" id="PTHR11686:SF62">
    <property type="entry name" value="GLUTATHIONE HYDROLASE"/>
    <property type="match status" value="1"/>
</dbReference>
<comment type="catalytic activity">
    <reaction evidence="3">
        <text>glutathione + H2O = L-cysteinylglycine + L-glutamate</text>
        <dbReference type="Rhea" id="RHEA:28807"/>
        <dbReference type="ChEBI" id="CHEBI:15377"/>
        <dbReference type="ChEBI" id="CHEBI:29985"/>
        <dbReference type="ChEBI" id="CHEBI:57925"/>
        <dbReference type="ChEBI" id="CHEBI:61694"/>
        <dbReference type="EC" id="3.4.19.13"/>
    </reaction>
</comment>
<dbReference type="STRING" id="1295533.A0A1E3I6L3"/>
<dbReference type="Pfam" id="PF01019">
    <property type="entry name" value="G_glu_transpept"/>
    <property type="match status" value="1"/>
</dbReference>
<feature type="active site" description="Nucleophile" evidence="1">
    <location>
        <position position="352"/>
    </location>
</feature>
<sequence>MPSGAVVSEHSHASTIGTRILAAGGSAVDALIATTIAVNTLNPYHSDLGGGGFAVLKEASPEGAVKCLDFRQCAPAAVTAKLFKKLPAQATAVGGLAVAVPGQMRGFAELHERYGVLSWKQLFQESIDLAQNGFALGGDLYEYTLREANPPNSTNLRDTWLDKDPSYASLIQPDGHIIPQGSIWKRPELAKALRKIAEEGAEAFYEGEIAEALVKAVRDRDGLMTVDDLKNYKPIWREALSTKYKGFTLYAPPAPASGAIWLSAMSMLSRFEPEGYGTVTDLHRLTEALRLAYGQRTALGDPAFVDDAEENQKEWLTEEYIERRKEMIDDKETKDPDYYKPAKVEIVTDAGTSNITTTDSSGLTISVTTTVGLSYGSHIMVPGWGFVLNDSMDDFSVEGRPNQFGYEPQVTNYVAGGKRPLSSSCPYIITHPSGRVHASGGAAGGSTIISSNTQIALSLLAYNHSAAQALSNPRLHNQILPNVSTVERGSNVRGVEVKGFTEEQVEGLRKKGHKVQWVEKAFSTPCAILWTGDGWEAEGDPRKHDSGGSVYIEG</sequence>
<organism evidence="5 6">
    <name type="scientific">Cryptococcus amylolentus CBS 6039</name>
    <dbReference type="NCBI Taxonomy" id="1295533"/>
    <lineage>
        <taxon>Eukaryota</taxon>
        <taxon>Fungi</taxon>
        <taxon>Dikarya</taxon>
        <taxon>Basidiomycota</taxon>
        <taxon>Agaricomycotina</taxon>
        <taxon>Tremellomycetes</taxon>
        <taxon>Tremellales</taxon>
        <taxon>Cryptococcaceae</taxon>
        <taxon>Cryptococcus</taxon>
    </lineage>
</organism>
<proteinExistence type="predicted"/>
<dbReference type="GeneID" id="30151505"/>
<evidence type="ECO:0000256" key="2">
    <source>
        <dbReference type="PIRSR" id="PIRSR600101-2"/>
    </source>
</evidence>
<feature type="binding site" evidence="2">
    <location>
        <position position="394"/>
    </location>
    <ligand>
        <name>L-glutamate</name>
        <dbReference type="ChEBI" id="CHEBI:29985"/>
    </ligand>
</feature>
<dbReference type="InterPro" id="IPR029055">
    <property type="entry name" value="Ntn_hydrolases_N"/>
</dbReference>
<dbReference type="Proteomes" id="UP000094065">
    <property type="component" value="Unassembled WGS sequence"/>
</dbReference>
<dbReference type="InterPro" id="IPR043138">
    <property type="entry name" value="GGT_lsub"/>
</dbReference>
<accession>A0A1E3I6L3</accession>
<comment type="pathway">
    <text evidence="3">Sulfur metabolism; glutathione metabolism.</text>
</comment>
<feature type="binding site" evidence="2">
    <location>
        <position position="445"/>
    </location>
    <ligand>
        <name>L-glutamate</name>
        <dbReference type="ChEBI" id="CHEBI:29985"/>
    </ligand>
</feature>
<dbReference type="GO" id="GO:0036374">
    <property type="term" value="F:glutathione hydrolase activity"/>
    <property type="evidence" value="ECO:0007669"/>
    <property type="project" value="UniProtKB-UniRule"/>
</dbReference>
<dbReference type="PANTHER" id="PTHR11686">
    <property type="entry name" value="GAMMA GLUTAMYL TRANSPEPTIDASE"/>
    <property type="match status" value="1"/>
</dbReference>
<comment type="catalytic activity">
    <reaction evidence="3">
        <text>an S-substituted glutathione + H2O = an S-substituted L-cysteinylglycine + L-glutamate</text>
        <dbReference type="Rhea" id="RHEA:59468"/>
        <dbReference type="ChEBI" id="CHEBI:15377"/>
        <dbReference type="ChEBI" id="CHEBI:29985"/>
        <dbReference type="ChEBI" id="CHEBI:90779"/>
        <dbReference type="ChEBI" id="CHEBI:143103"/>
        <dbReference type="EC" id="3.4.19.13"/>
    </reaction>
</comment>
<dbReference type="EC" id="2.3.2.2" evidence="3"/>
<evidence type="ECO:0000256" key="1">
    <source>
        <dbReference type="PIRSR" id="PIRSR600101-1"/>
    </source>
</evidence>
<feature type="binding site" evidence="2">
    <location>
        <position position="71"/>
    </location>
    <ligand>
        <name>L-glutamate</name>
        <dbReference type="ChEBI" id="CHEBI:29985"/>
    </ligand>
</feature>
<dbReference type="EMBL" id="AWGJ01000001">
    <property type="protein sequence ID" value="ODN84197.1"/>
    <property type="molecule type" value="Genomic_DNA"/>
</dbReference>
<dbReference type="Gene3D" id="1.10.246.130">
    <property type="match status" value="1"/>
</dbReference>
<keyword evidence="3 5" id="KW-0808">Transferase</keyword>
<comment type="catalytic activity">
    <reaction evidence="3">
        <text>an N-terminal (5-L-glutamyl)-[peptide] + an alpha-amino acid = 5-L-glutamyl amino acid + an N-terminal L-alpha-aminoacyl-[peptide]</text>
        <dbReference type="Rhea" id="RHEA:23904"/>
        <dbReference type="Rhea" id="RHEA-COMP:9780"/>
        <dbReference type="Rhea" id="RHEA-COMP:9795"/>
        <dbReference type="ChEBI" id="CHEBI:77644"/>
        <dbReference type="ChEBI" id="CHEBI:78597"/>
        <dbReference type="ChEBI" id="CHEBI:78599"/>
        <dbReference type="ChEBI" id="CHEBI:78608"/>
        <dbReference type="EC" id="2.3.2.2"/>
    </reaction>
</comment>
<keyword evidence="3" id="KW-0012">Acyltransferase</keyword>
<protein>
    <recommendedName>
        <fullName evidence="3">Glutathione hydrolase</fullName>
        <ecNumber evidence="3">2.3.2.2</ecNumber>
        <ecNumber evidence="3">3.4.19.13</ecNumber>
    </recommendedName>
    <alternativeName>
        <fullName evidence="3">Gamma-glutamyltransferase</fullName>
    </alternativeName>
    <alternativeName>
        <fullName evidence="3">Gamma-glutamyltranspeptidase</fullName>
    </alternativeName>
</protein>
<evidence type="ECO:0000313" key="6">
    <source>
        <dbReference type="Proteomes" id="UP000094065"/>
    </source>
</evidence>
<dbReference type="InterPro" id="IPR043137">
    <property type="entry name" value="GGT_ssub_C"/>
</dbReference>
<dbReference type="PRINTS" id="PR01210">
    <property type="entry name" value="GGTRANSPTASE"/>
</dbReference>
<dbReference type="GO" id="GO:0103068">
    <property type="term" value="F:leukotriene C4 gamma-glutamyl transferase activity"/>
    <property type="evidence" value="ECO:0007669"/>
    <property type="project" value="UniProtKB-EC"/>
</dbReference>
<feature type="binding site" evidence="2">
    <location>
        <begin position="422"/>
        <end position="423"/>
    </location>
    <ligand>
        <name>L-glutamate</name>
        <dbReference type="ChEBI" id="CHEBI:29985"/>
    </ligand>
</feature>
<evidence type="ECO:0000313" key="5">
    <source>
        <dbReference type="EMBL" id="ODN84197.1"/>
    </source>
</evidence>
<dbReference type="RefSeq" id="XP_018998000.1">
    <property type="nucleotide sequence ID" value="XM_019133295.1"/>
</dbReference>
<dbReference type="OrthoDB" id="1081007at2759"/>
<feature type="region of interest" description="Disordered" evidence="4">
    <location>
        <begin position="534"/>
        <end position="554"/>
    </location>
</feature>
<dbReference type="SUPFAM" id="SSF56235">
    <property type="entry name" value="N-terminal nucleophile aminohydrolases (Ntn hydrolases)"/>
    <property type="match status" value="1"/>
</dbReference>
<reference evidence="5 6" key="1">
    <citation type="submission" date="2016-06" db="EMBL/GenBank/DDBJ databases">
        <title>Evolution of pathogenesis and genome organization in the Tremellales.</title>
        <authorList>
            <person name="Cuomo C."/>
            <person name="Litvintseva A."/>
            <person name="Heitman J."/>
            <person name="Chen Y."/>
            <person name="Sun S."/>
            <person name="Springer D."/>
            <person name="Dromer F."/>
            <person name="Young S."/>
            <person name="Zeng Q."/>
            <person name="Chapman S."/>
            <person name="Gujja S."/>
            <person name="Saif S."/>
            <person name="Birren B."/>
        </authorList>
    </citation>
    <scope>NUCLEOTIDE SEQUENCE [LARGE SCALE GENOMIC DNA]</scope>
    <source>
        <strain evidence="5 6">CBS 6039</strain>
    </source>
</reference>
<comment type="function">
    <text evidence="3">Cleaves the gamma-glutamyl peptide bond of glutathione and glutathione conjugates.</text>
</comment>
<name>A0A1E3I6L3_9TREE</name>
<dbReference type="EC" id="3.4.19.13" evidence="3"/>